<proteinExistence type="predicted"/>
<accession>A0A1S7U456</accession>
<evidence type="ECO:0008006" key="4">
    <source>
        <dbReference type="Google" id="ProtNLM"/>
    </source>
</evidence>
<evidence type="ECO:0000313" key="2">
    <source>
        <dbReference type="EMBL" id="CVI61470.1"/>
    </source>
</evidence>
<organism evidence="2 3">
    <name type="scientific">Agrobacterium deltaense NCPPB 1641</name>
    <dbReference type="NCBI Taxonomy" id="1183425"/>
    <lineage>
        <taxon>Bacteria</taxon>
        <taxon>Pseudomonadati</taxon>
        <taxon>Pseudomonadota</taxon>
        <taxon>Alphaproteobacteria</taxon>
        <taxon>Hyphomicrobiales</taxon>
        <taxon>Rhizobiaceae</taxon>
        <taxon>Rhizobium/Agrobacterium group</taxon>
        <taxon>Agrobacterium</taxon>
    </lineage>
</organism>
<name>A0A1S7U456_9HYPH</name>
<keyword evidence="1" id="KW-0175">Coiled coil</keyword>
<keyword evidence="3" id="KW-1185">Reference proteome</keyword>
<gene>
    <name evidence="2" type="ORF">AGR7A_Lc180090</name>
</gene>
<dbReference type="Proteomes" id="UP000192140">
    <property type="component" value="Unassembled WGS sequence"/>
</dbReference>
<dbReference type="EMBL" id="FCNP01000039">
    <property type="protein sequence ID" value="CVI61470.1"/>
    <property type="molecule type" value="Genomic_DNA"/>
</dbReference>
<dbReference type="AlphaFoldDB" id="A0A1S7U456"/>
<comment type="caution">
    <text evidence="2">The sequence shown here is derived from an EMBL/GenBank/DDBJ whole genome shotgun (WGS) entry which is preliminary data.</text>
</comment>
<dbReference type="Gene3D" id="1.10.287.1700">
    <property type="match status" value="1"/>
</dbReference>
<feature type="coiled-coil region" evidence="1">
    <location>
        <begin position="165"/>
        <end position="234"/>
    </location>
</feature>
<dbReference type="InterPro" id="IPR053716">
    <property type="entry name" value="Flag_assembly_chemotaxis_eff"/>
</dbReference>
<reference evidence="2" key="1">
    <citation type="submission" date="2016-01" db="EMBL/GenBank/DDBJ databases">
        <authorList>
            <person name="Regsiter A."/>
            <person name="william w."/>
        </authorList>
    </citation>
    <scope>NUCLEOTIDE SEQUENCE</scope>
    <source>
        <strain evidence="2">NCPPB 1641</strain>
    </source>
</reference>
<evidence type="ECO:0000256" key="1">
    <source>
        <dbReference type="SAM" id="Coils"/>
    </source>
</evidence>
<protein>
    <recommendedName>
        <fullName evidence="4">Chromosome partition protein Smc</fullName>
    </recommendedName>
</protein>
<dbReference type="SUPFAM" id="SSF57997">
    <property type="entry name" value="Tropomyosin"/>
    <property type="match status" value="1"/>
</dbReference>
<sequence length="300" mass="33253">MMQLKHVVFAGLAAFAMQFDIPSMGQPALANAATLTAEQTAAFQSKLQQAEASRELLGRRSVCLMEHLTAQQQLSADREAALGQALSLQIELERQVAQSEASVKGYEEQVRSESEYVKTRYAAFEKARREMEEQAKRVKICSQVLIFLPGICQAGDAAVKALGWMNNAERDLRTAQPRLRSAEEALAGVHKQLEDNRRQLESARQSRTENQNAVNQLEEQIIKLKAAISTINVKVQDFNIQVGTFSNALQDAREVNPDDAQIRLVTRLSEEIAGLTNGVPQFISSTEADLPDEAKRRCSP</sequence>
<evidence type="ECO:0000313" key="3">
    <source>
        <dbReference type="Proteomes" id="UP000192140"/>
    </source>
</evidence>